<dbReference type="AlphaFoldDB" id="A0A150MK36"/>
<evidence type="ECO:0000313" key="6">
    <source>
        <dbReference type="EMBL" id="KYD24699.1"/>
    </source>
</evidence>
<dbReference type="Proteomes" id="UP000075324">
    <property type="component" value="Unassembled WGS sequence"/>
</dbReference>
<reference evidence="6 7" key="1">
    <citation type="submission" date="2016-01" db="EMBL/GenBank/DDBJ databases">
        <title>Draft Genome Sequences of Seven Thermophilic Sporeformers Isolated from Foods.</title>
        <authorList>
            <person name="Berendsen E.M."/>
            <person name="Wells-Bennik M.H."/>
            <person name="Krawcyk A.O."/>
            <person name="De Jong A."/>
            <person name="Holsappel S."/>
            <person name="Eijlander R.T."/>
            <person name="Kuipers O.P."/>
        </authorList>
    </citation>
    <scope>NUCLEOTIDE SEQUENCE [LARGE SCALE GENOMIC DNA]</scope>
    <source>
        <strain evidence="6 7">B4110</strain>
    </source>
</reference>
<gene>
    <name evidence="6" type="ORF">B4110_0708</name>
</gene>
<evidence type="ECO:0000259" key="5">
    <source>
        <dbReference type="Pfam" id="PF06803"/>
    </source>
</evidence>
<dbReference type="PIRSF" id="PIRSF029962">
    <property type="entry name" value="UCP029962"/>
    <property type="match status" value="1"/>
</dbReference>
<evidence type="ECO:0000256" key="3">
    <source>
        <dbReference type="ARBA" id="ARBA00022989"/>
    </source>
</evidence>
<dbReference type="InterPro" id="IPR016941">
    <property type="entry name" value="UCP029962"/>
</dbReference>
<evidence type="ECO:0000256" key="1">
    <source>
        <dbReference type="ARBA" id="ARBA00004127"/>
    </source>
</evidence>
<keyword evidence="2" id="KW-0812">Transmembrane</keyword>
<comment type="caution">
    <text evidence="6">The sequence shown here is derived from an EMBL/GenBank/DDBJ whole genome shotgun (WGS) entry which is preliminary data.</text>
</comment>
<name>A0A150MK36_9BACL</name>
<keyword evidence="4" id="KW-0472">Membrane</keyword>
<evidence type="ECO:0000256" key="4">
    <source>
        <dbReference type="ARBA" id="ARBA00023136"/>
    </source>
</evidence>
<evidence type="ECO:0000313" key="7">
    <source>
        <dbReference type="Proteomes" id="UP000075324"/>
    </source>
</evidence>
<dbReference type="PATRIC" id="fig|153151.4.peg.1377"/>
<dbReference type="EMBL" id="LQYW01000149">
    <property type="protein sequence ID" value="KYD24699.1"/>
    <property type="molecule type" value="Genomic_DNA"/>
</dbReference>
<protein>
    <recommendedName>
        <fullName evidence="5">DUF1232 domain-containing protein</fullName>
    </recommendedName>
</protein>
<sequence length="99" mass="11931">MKCSIWGDIMRKLWKRLRFIVKIRRFIPFFIEFFRSREVPMFKKTFSIVLLAIYMVFPFDIIPDWLGPFGIIDDVTVLLFILQQIVKMAPSHLKDKYGI</sequence>
<accession>A0A150MK36</accession>
<feature type="domain" description="DUF1232" evidence="5">
    <location>
        <begin position="48"/>
        <end position="80"/>
    </location>
</feature>
<comment type="subcellular location">
    <subcellularLocation>
        <location evidence="1">Endomembrane system</location>
        <topology evidence="1">Multi-pass membrane protein</topology>
    </subcellularLocation>
</comment>
<organism evidence="6 7">
    <name type="scientific">Parageobacillus toebii</name>
    <dbReference type="NCBI Taxonomy" id="153151"/>
    <lineage>
        <taxon>Bacteria</taxon>
        <taxon>Bacillati</taxon>
        <taxon>Bacillota</taxon>
        <taxon>Bacilli</taxon>
        <taxon>Bacillales</taxon>
        <taxon>Anoxybacillaceae</taxon>
        <taxon>Parageobacillus</taxon>
    </lineage>
</organism>
<dbReference type="InterPro" id="IPR010652">
    <property type="entry name" value="DUF1232"/>
</dbReference>
<proteinExistence type="predicted"/>
<dbReference type="GO" id="GO:0012505">
    <property type="term" value="C:endomembrane system"/>
    <property type="evidence" value="ECO:0007669"/>
    <property type="project" value="UniProtKB-SubCell"/>
</dbReference>
<evidence type="ECO:0000256" key="2">
    <source>
        <dbReference type="ARBA" id="ARBA00022692"/>
    </source>
</evidence>
<keyword evidence="3" id="KW-1133">Transmembrane helix</keyword>
<dbReference type="Pfam" id="PF06803">
    <property type="entry name" value="DUF1232"/>
    <property type="match status" value="1"/>
</dbReference>